<feature type="compositionally biased region" description="Polar residues" evidence="1">
    <location>
        <begin position="11"/>
        <end position="24"/>
    </location>
</feature>
<protein>
    <submittedName>
        <fullName evidence="2">Uncharacterized protein</fullName>
    </submittedName>
</protein>
<keyword evidence="3" id="KW-1185">Reference proteome</keyword>
<accession>A0A8B1NDS6</accession>
<evidence type="ECO:0000313" key="2">
    <source>
        <dbReference type="EMBL" id="QTZ92838.1"/>
    </source>
</evidence>
<dbReference type="KEGG" id="sauh:SU9_016260"/>
<reference evidence="2" key="1">
    <citation type="journal article" date="2012" name="J. Bacteriol.">
        <title>Genome Sequence of Streptomyces auratus Strain AGR0001, a Phoslactomycin-Producing Actinomycete.</title>
        <authorList>
            <person name="Han X."/>
            <person name="Li M."/>
            <person name="Ding Z."/>
            <person name="Zhao J."/>
            <person name="Ji K."/>
            <person name="Wen M."/>
            <person name="Lu T."/>
        </authorList>
    </citation>
    <scope>NUCLEOTIDE SEQUENCE</scope>
    <source>
        <strain evidence="2">AGR0001</strain>
    </source>
</reference>
<dbReference type="AlphaFoldDB" id="A0A8B1NDS6"/>
<feature type="region of interest" description="Disordered" evidence="1">
    <location>
        <begin position="1"/>
        <end position="24"/>
    </location>
</feature>
<dbReference type="RefSeq" id="WP_144044214.1">
    <property type="nucleotide sequence ID" value="NZ_CP072931.1"/>
</dbReference>
<gene>
    <name evidence="2" type="ORF">SU9_016260</name>
</gene>
<dbReference type="OrthoDB" id="9990034at2"/>
<evidence type="ECO:0000313" key="3">
    <source>
        <dbReference type="Proteomes" id="UP000009036"/>
    </source>
</evidence>
<sequence length="148" mass="16611">MITRAKAAPAQSRSTDLSGQTSNAGTTLVKSCRHLQAGGHSKKAAWFPHGLEKLVKHRRRDASKSWTYDEEDRLSDARDALASLASAYTRAMNQSSGETLRKLQGDRLAVMRELQRLHVHNHEEIALILKEFPRRIEEIRRIDLGGNG</sequence>
<organism evidence="2 3">
    <name type="scientific">Streptomyces auratus AGR0001</name>
    <dbReference type="NCBI Taxonomy" id="1160718"/>
    <lineage>
        <taxon>Bacteria</taxon>
        <taxon>Bacillati</taxon>
        <taxon>Actinomycetota</taxon>
        <taxon>Actinomycetes</taxon>
        <taxon>Kitasatosporales</taxon>
        <taxon>Streptomycetaceae</taxon>
        <taxon>Streptomyces</taxon>
    </lineage>
</organism>
<dbReference type="Proteomes" id="UP000009036">
    <property type="component" value="Chromosome"/>
</dbReference>
<name>A0A8B1NDS6_9ACTN</name>
<proteinExistence type="predicted"/>
<evidence type="ECO:0000256" key="1">
    <source>
        <dbReference type="SAM" id="MobiDB-lite"/>
    </source>
</evidence>
<dbReference type="EMBL" id="CP072931">
    <property type="protein sequence ID" value="QTZ92838.1"/>
    <property type="molecule type" value="Genomic_DNA"/>
</dbReference>
<reference evidence="2" key="2">
    <citation type="submission" date="2021-04" db="EMBL/GenBank/DDBJ databases">
        <authorList>
            <person name="Wen M.-L."/>
            <person name="Han X.-L."/>
            <person name="Xiong J."/>
        </authorList>
    </citation>
    <scope>NUCLEOTIDE SEQUENCE</scope>
    <source>
        <strain evidence="2">AGR0001</strain>
    </source>
</reference>